<dbReference type="Proteomes" id="UP001202867">
    <property type="component" value="Unassembled WGS sequence"/>
</dbReference>
<feature type="chain" id="PRO_5045641207" evidence="2">
    <location>
        <begin position="24"/>
        <end position="326"/>
    </location>
</feature>
<dbReference type="RefSeq" id="WP_247202223.1">
    <property type="nucleotide sequence ID" value="NZ_JALKCG010000008.1"/>
</dbReference>
<evidence type="ECO:0000313" key="4">
    <source>
        <dbReference type="Proteomes" id="UP001202867"/>
    </source>
</evidence>
<comment type="caution">
    <text evidence="3">The sequence shown here is derived from an EMBL/GenBank/DDBJ whole genome shotgun (WGS) entry which is preliminary data.</text>
</comment>
<name>A0ABT0DR20_9HYPH</name>
<dbReference type="InterPro" id="IPR005064">
    <property type="entry name" value="BUG"/>
</dbReference>
<evidence type="ECO:0000313" key="3">
    <source>
        <dbReference type="EMBL" id="MCK0209725.1"/>
    </source>
</evidence>
<evidence type="ECO:0000256" key="1">
    <source>
        <dbReference type="ARBA" id="ARBA00006987"/>
    </source>
</evidence>
<dbReference type="PANTHER" id="PTHR42928:SF5">
    <property type="entry name" value="BLR1237 PROTEIN"/>
    <property type="match status" value="1"/>
</dbReference>
<dbReference type="InterPro" id="IPR042100">
    <property type="entry name" value="Bug_dom1"/>
</dbReference>
<dbReference type="Pfam" id="PF03401">
    <property type="entry name" value="TctC"/>
    <property type="match status" value="1"/>
</dbReference>
<dbReference type="EMBL" id="JALKCG010000008">
    <property type="protein sequence ID" value="MCK0209725.1"/>
    <property type="molecule type" value="Genomic_DNA"/>
</dbReference>
<sequence>MMRAIKLAAGACALLTTLSLASAEDASRWPEGPIEFVCATNAGSGAANWCLLISEIVGAELGKPISVLFKPGGAGNEGASYVDSRPADGYTWLQRNTSYAGYMNLPTFRPNPDDFEVVADVEKFLFVVAVPASSKYKTFQDLIADMKARPGQVTVAANKPGSAHHLHLDKLFRAAGVTWSYVPYDGAGDAMKDALGGHVDAAIGPPGIWQPHVDSGNARYLILINEEHVQQPGLKDVPIPADLGLVYPITHQVQGIFVKKGTPPAIEAKIAAAVTKAIGSPRYKDYLEKNSHVVPALNTDAAAATKAFQDERKTMGDTLRAAGLLK</sequence>
<evidence type="ECO:0000256" key="2">
    <source>
        <dbReference type="SAM" id="SignalP"/>
    </source>
</evidence>
<accession>A0ABT0DR20</accession>
<keyword evidence="2" id="KW-0732">Signal</keyword>
<gene>
    <name evidence="3" type="ORF">MWN33_16955</name>
</gene>
<comment type="similarity">
    <text evidence="1">Belongs to the UPF0065 (bug) family.</text>
</comment>
<organism evidence="3 4">
    <name type="scientific">Ancylobacter koreensis</name>
    <dbReference type="NCBI Taxonomy" id="266121"/>
    <lineage>
        <taxon>Bacteria</taxon>
        <taxon>Pseudomonadati</taxon>
        <taxon>Pseudomonadota</taxon>
        <taxon>Alphaproteobacteria</taxon>
        <taxon>Hyphomicrobiales</taxon>
        <taxon>Xanthobacteraceae</taxon>
        <taxon>Ancylobacter</taxon>
    </lineage>
</organism>
<protein>
    <submittedName>
        <fullName evidence="3">Tripartite tricarboxylate transporter substrate binding protein</fullName>
    </submittedName>
</protein>
<reference evidence="4" key="1">
    <citation type="submission" date="2023-07" db="EMBL/GenBank/DDBJ databases">
        <title>Ancylobacter moscoviensis sp. nov., facultatively methylotrophic bacteria from activated sludge and the reclassification of Starkeya novella (Starkey 1934) Kelly et al. 2000 as Ancylobacter novellus comb. nov., Starkeya koreensis Im et al. 2006 as Ancylobacter koreensis comb.nov., Angulomicrobium tetraedrale Vasil'eva et al. 1986 as Ancylobacter tetraedralis comb. nov., Angulomicrobium amanitiforme Fritz et al. 2004 as Ancylobacter amanitiformis comb. nov. and Methylorhabdus multivorans Doronina et al. 1996 as Ancylobacter multivorans comb. nov. and emended description of the genus Ancylobacter.</title>
        <authorList>
            <person name="Doronina N."/>
            <person name="Chemodurova A."/>
            <person name="Grouzdev D."/>
            <person name="Koziaeva V."/>
            <person name="Shi W."/>
            <person name="Wu L."/>
            <person name="Kaparullina E."/>
        </authorList>
    </citation>
    <scope>NUCLEOTIDE SEQUENCE [LARGE SCALE GENOMIC DNA]</scope>
    <source>
        <strain evidence="4">Jip08</strain>
    </source>
</reference>
<dbReference type="Gene3D" id="3.40.190.150">
    <property type="entry name" value="Bordetella uptake gene, domain 1"/>
    <property type="match status" value="1"/>
</dbReference>
<dbReference type="PANTHER" id="PTHR42928">
    <property type="entry name" value="TRICARBOXYLATE-BINDING PROTEIN"/>
    <property type="match status" value="1"/>
</dbReference>
<dbReference type="SUPFAM" id="SSF53850">
    <property type="entry name" value="Periplasmic binding protein-like II"/>
    <property type="match status" value="1"/>
</dbReference>
<dbReference type="Gene3D" id="3.40.190.10">
    <property type="entry name" value="Periplasmic binding protein-like II"/>
    <property type="match status" value="1"/>
</dbReference>
<dbReference type="CDD" id="cd07012">
    <property type="entry name" value="PBP2_Bug_TTT"/>
    <property type="match status" value="1"/>
</dbReference>
<keyword evidence="4" id="KW-1185">Reference proteome</keyword>
<dbReference type="PIRSF" id="PIRSF017082">
    <property type="entry name" value="YflP"/>
    <property type="match status" value="1"/>
</dbReference>
<proteinExistence type="inferred from homology"/>
<feature type="signal peptide" evidence="2">
    <location>
        <begin position="1"/>
        <end position="23"/>
    </location>
</feature>